<reference evidence="2" key="1">
    <citation type="submission" date="2019-12" db="EMBL/GenBank/DDBJ databases">
        <title>An insight into the sialome of adult female Ixodes ricinus ticks feeding for 6 days.</title>
        <authorList>
            <person name="Perner J."/>
            <person name="Ribeiro J.M.C."/>
        </authorList>
    </citation>
    <scope>NUCLEOTIDE SEQUENCE</scope>
    <source>
        <strain evidence="2">Semi-engorged</strain>
        <tissue evidence="2">Salivary glands</tissue>
    </source>
</reference>
<sequence length="106" mass="12127">MAMFFVLFFNLAFFFIIHKECSLCCALTCYHDFVFLVLALPMYNRPTASCAIGQKCSFPPGNSIYREGFHVLFVLGIGSNSHFYYLSSKCLLKVLGPSYQQHYRGK</sequence>
<name>A0A6B0UBV7_IXORI</name>
<feature type="signal peptide" evidence="1">
    <location>
        <begin position="1"/>
        <end position="26"/>
    </location>
</feature>
<dbReference type="EMBL" id="GIFC01007105">
    <property type="protein sequence ID" value="MXU89188.1"/>
    <property type="molecule type" value="Transcribed_RNA"/>
</dbReference>
<protein>
    <submittedName>
        <fullName evidence="2">Putative secreted protein</fullName>
    </submittedName>
</protein>
<evidence type="ECO:0000256" key="1">
    <source>
        <dbReference type="SAM" id="SignalP"/>
    </source>
</evidence>
<dbReference type="AlphaFoldDB" id="A0A6B0UBV7"/>
<organism evidence="2">
    <name type="scientific">Ixodes ricinus</name>
    <name type="common">Common tick</name>
    <name type="synonym">Acarus ricinus</name>
    <dbReference type="NCBI Taxonomy" id="34613"/>
    <lineage>
        <taxon>Eukaryota</taxon>
        <taxon>Metazoa</taxon>
        <taxon>Ecdysozoa</taxon>
        <taxon>Arthropoda</taxon>
        <taxon>Chelicerata</taxon>
        <taxon>Arachnida</taxon>
        <taxon>Acari</taxon>
        <taxon>Parasitiformes</taxon>
        <taxon>Ixodida</taxon>
        <taxon>Ixodoidea</taxon>
        <taxon>Ixodidae</taxon>
        <taxon>Ixodinae</taxon>
        <taxon>Ixodes</taxon>
    </lineage>
</organism>
<feature type="chain" id="PRO_5025436549" evidence="1">
    <location>
        <begin position="27"/>
        <end position="106"/>
    </location>
</feature>
<evidence type="ECO:0000313" key="2">
    <source>
        <dbReference type="EMBL" id="MXU89188.1"/>
    </source>
</evidence>
<accession>A0A6B0UBV7</accession>
<keyword evidence="1" id="KW-0732">Signal</keyword>
<proteinExistence type="predicted"/>